<dbReference type="Proteomes" id="UP000095283">
    <property type="component" value="Unplaced"/>
</dbReference>
<sequence length="61" mass="6975">MRSFYCTLYPVYFAAMNVTNEMVRLHDTGLSPTRGPRDSYRSASKRDVYKCTVLSGMIDAM</sequence>
<dbReference type="WBParaSite" id="Hba_08274">
    <property type="protein sequence ID" value="Hba_08274"/>
    <property type="gene ID" value="Hba_08274"/>
</dbReference>
<name>A0A1I7WSV8_HETBA</name>
<protein>
    <submittedName>
        <fullName evidence="2">Transposase</fullName>
    </submittedName>
</protein>
<evidence type="ECO:0000313" key="2">
    <source>
        <dbReference type="WBParaSite" id="Hba_08274"/>
    </source>
</evidence>
<dbReference type="AlphaFoldDB" id="A0A1I7WSV8"/>
<proteinExistence type="predicted"/>
<organism evidence="1 2">
    <name type="scientific">Heterorhabditis bacteriophora</name>
    <name type="common">Entomopathogenic nematode worm</name>
    <dbReference type="NCBI Taxonomy" id="37862"/>
    <lineage>
        <taxon>Eukaryota</taxon>
        <taxon>Metazoa</taxon>
        <taxon>Ecdysozoa</taxon>
        <taxon>Nematoda</taxon>
        <taxon>Chromadorea</taxon>
        <taxon>Rhabditida</taxon>
        <taxon>Rhabditina</taxon>
        <taxon>Rhabditomorpha</taxon>
        <taxon>Strongyloidea</taxon>
        <taxon>Heterorhabditidae</taxon>
        <taxon>Heterorhabditis</taxon>
    </lineage>
</organism>
<evidence type="ECO:0000313" key="1">
    <source>
        <dbReference type="Proteomes" id="UP000095283"/>
    </source>
</evidence>
<accession>A0A1I7WSV8</accession>
<reference evidence="2" key="1">
    <citation type="submission" date="2016-11" db="UniProtKB">
        <authorList>
            <consortium name="WormBaseParasite"/>
        </authorList>
    </citation>
    <scope>IDENTIFICATION</scope>
</reference>
<keyword evidence="1" id="KW-1185">Reference proteome</keyword>